<organism evidence="2 3">
    <name type="scientific">Zhihengliuella alba</name>
    <dbReference type="NCBI Taxonomy" id="547018"/>
    <lineage>
        <taxon>Bacteria</taxon>
        <taxon>Bacillati</taxon>
        <taxon>Actinomycetota</taxon>
        <taxon>Actinomycetes</taxon>
        <taxon>Micrococcales</taxon>
        <taxon>Micrococcaceae</taxon>
        <taxon>Zhihengliuella</taxon>
    </lineage>
</organism>
<dbReference type="InterPro" id="IPR029058">
    <property type="entry name" value="AB_hydrolase_fold"/>
</dbReference>
<accession>A0ABP7DFB7</accession>
<feature type="domain" description="DUF1023" evidence="1">
    <location>
        <begin position="76"/>
        <end position="244"/>
    </location>
</feature>
<dbReference type="Proteomes" id="UP001501536">
    <property type="component" value="Unassembled WGS sequence"/>
</dbReference>
<proteinExistence type="predicted"/>
<reference evidence="3" key="1">
    <citation type="journal article" date="2019" name="Int. J. Syst. Evol. Microbiol.">
        <title>The Global Catalogue of Microorganisms (GCM) 10K type strain sequencing project: providing services to taxonomists for standard genome sequencing and annotation.</title>
        <authorList>
            <consortium name="The Broad Institute Genomics Platform"/>
            <consortium name="The Broad Institute Genome Sequencing Center for Infectious Disease"/>
            <person name="Wu L."/>
            <person name="Ma J."/>
        </authorList>
    </citation>
    <scope>NUCLEOTIDE SEQUENCE [LARGE SCALE GENOMIC DNA]</scope>
    <source>
        <strain evidence="3">JCM 16961</strain>
    </source>
</reference>
<evidence type="ECO:0000259" key="1">
    <source>
        <dbReference type="Pfam" id="PF06259"/>
    </source>
</evidence>
<gene>
    <name evidence="2" type="ORF">GCM10022377_16720</name>
</gene>
<dbReference type="SUPFAM" id="SSF53474">
    <property type="entry name" value="alpha/beta-Hydrolases"/>
    <property type="match status" value="1"/>
</dbReference>
<name>A0ABP7DFB7_9MICC</name>
<dbReference type="EMBL" id="BAABCJ010000002">
    <property type="protein sequence ID" value="GAA3703686.1"/>
    <property type="molecule type" value="Genomic_DNA"/>
</dbReference>
<protein>
    <recommendedName>
        <fullName evidence="1">DUF1023 domain-containing protein</fullName>
    </recommendedName>
</protein>
<evidence type="ECO:0000313" key="3">
    <source>
        <dbReference type="Proteomes" id="UP001501536"/>
    </source>
</evidence>
<keyword evidence="3" id="KW-1185">Reference proteome</keyword>
<dbReference type="Pfam" id="PF06259">
    <property type="entry name" value="Abhydrolase_8"/>
    <property type="match status" value="1"/>
</dbReference>
<evidence type="ECO:0000313" key="2">
    <source>
        <dbReference type="EMBL" id="GAA3703686.1"/>
    </source>
</evidence>
<comment type="caution">
    <text evidence="2">The sequence shown here is derived from an EMBL/GenBank/DDBJ whole genome shotgun (WGS) entry which is preliminary data.</text>
</comment>
<dbReference type="InterPro" id="IPR010427">
    <property type="entry name" value="DUF1023"/>
</dbReference>
<sequence>MAPTAYDPPVVARDYAEYTAEARRRFDELWAVRRGLADRQRRAVEGVGHALRHGSMDRAIPERRLLYLDLTGPRPLAAIALGDLDTASHITWHLQGVGITPDTAMWGTVREAGQVLLEQRRVGAPNPASIAWLGYRPPGYLMALSAIHAKAGVPRFVEDYLRLQRFRPDRPHLALEGHSYGSIVAVLALEHLARVMPPGQPLVDAVVSTGSPGLPSRFRDSVESLRIRDERLFDAVARSDYIARAGRWLGQLSGARSRVGRELGVEARPELGLHPVTGHNSSHFVPGSLQSVYGYRDPGTTSLRNIARVTTGLAPI</sequence>